<feature type="domain" description="Thioesterase" evidence="2">
    <location>
        <begin position="19"/>
        <end position="239"/>
    </location>
</feature>
<organism evidence="3 4">
    <name type="scientific">Thermostaphylospora chromogena</name>
    <dbReference type="NCBI Taxonomy" id="35622"/>
    <lineage>
        <taxon>Bacteria</taxon>
        <taxon>Bacillati</taxon>
        <taxon>Actinomycetota</taxon>
        <taxon>Actinomycetes</taxon>
        <taxon>Streptosporangiales</taxon>
        <taxon>Thermomonosporaceae</taxon>
        <taxon>Thermostaphylospora</taxon>
    </lineage>
</organism>
<sequence length="245" mass="25854">MKAAERTAGTGRTTAALELVCFPPAGGSAAAFRRWQAALGPDITVRAIDRRGDGAARIHGTSLTGIAASLAPLVARRTPYALVGHSLGGLLAYETALRICGRPELPRPRFVLVAGARPPHRSSAAVFAPLLELADDDLLDALAELGAVNPVLRTTPLKGLFLPALRADLALIAGYHPDPGAPPLPVDLLAWHAEDDALATPALGREWRRYTAARFEHTAFPGGHFFLQERFADVAAALRTRCAAG</sequence>
<dbReference type="Gene3D" id="3.40.50.1820">
    <property type="entry name" value="alpha/beta hydrolase"/>
    <property type="match status" value="1"/>
</dbReference>
<dbReference type="EMBL" id="FNKK01000002">
    <property type="protein sequence ID" value="SDR22536.1"/>
    <property type="molecule type" value="Genomic_DNA"/>
</dbReference>
<dbReference type="SUPFAM" id="SSF53474">
    <property type="entry name" value="alpha/beta-Hydrolases"/>
    <property type="match status" value="1"/>
</dbReference>
<dbReference type="Proteomes" id="UP000217103">
    <property type="component" value="Unassembled WGS sequence"/>
</dbReference>
<name>A0A1H1HBU8_9ACTN</name>
<evidence type="ECO:0000259" key="2">
    <source>
        <dbReference type="Pfam" id="PF00975"/>
    </source>
</evidence>
<dbReference type="STRING" id="35622.SAMN04489764_4227"/>
<keyword evidence="4" id="KW-1185">Reference proteome</keyword>
<reference evidence="3 4" key="1">
    <citation type="submission" date="2016-10" db="EMBL/GenBank/DDBJ databases">
        <authorList>
            <person name="de Groot N.N."/>
        </authorList>
    </citation>
    <scope>NUCLEOTIDE SEQUENCE [LARGE SCALE GENOMIC DNA]</scope>
    <source>
        <strain evidence="3 4">DSM 43794</strain>
    </source>
</reference>
<comment type="similarity">
    <text evidence="1">Belongs to the thioesterase family.</text>
</comment>
<dbReference type="RefSeq" id="WP_165634847.1">
    <property type="nucleotide sequence ID" value="NZ_FNKK01000002.1"/>
</dbReference>
<evidence type="ECO:0000313" key="3">
    <source>
        <dbReference type="EMBL" id="SDR22536.1"/>
    </source>
</evidence>
<dbReference type="GO" id="GO:0008610">
    <property type="term" value="P:lipid biosynthetic process"/>
    <property type="evidence" value="ECO:0007669"/>
    <property type="project" value="TreeGrafter"/>
</dbReference>
<dbReference type="InterPro" id="IPR001031">
    <property type="entry name" value="Thioesterase"/>
</dbReference>
<evidence type="ECO:0000256" key="1">
    <source>
        <dbReference type="ARBA" id="ARBA00007169"/>
    </source>
</evidence>
<dbReference type="PANTHER" id="PTHR11487">
    <property type="entry name" value="THIOESTERASE"/>
    <property type="match status" value="1"/>
</dbReference>
<protein>
    <submittedName>
        <fullName evidence="3">Surfactin synthase thioesterase subunit</fullName>
    </submittedName>
</protein>
<dbReference type="InterPro" id="IPR012223">
    <property type="entry name" value="TEII"/>
</dbReference>
<dbReference type="PANTHER" id="PTHR11487:SF0">
    <property type="entry name" value="S-ACYL FATTY ACID SYNTHASE THIOESTERASE, MEDIUM CHAIN"/>
    <property type="match status" value="1"/>
</dbReference>
<proteinExistence type="inferred from homology"/>
<gene>
    <name evidence="3" type="ORF">SAMN04489764_4227</name>
</gene>
<dbReference type="AlphaFoldDB" id="A0A1H1HBU8"/>
<dbReference type="Pfam" id="PF00975">
    <property type="entry name" value="Thioesterase"/>
    <property type="match status" value="1"/>
</dbReference>
<dbReference type="InterPro" id="IPR029058">
    <property type="entry name" value="AB_hydrolase_fold"/>
</dbReference>
<evidence type="ECO:0000313" key="4">
    <source>
        <dbReference type="Proteomes" id="UP000217103"/>
    </source>
</evidence>
<accession>A0A1H1HBU8</accession>